<evidence type="ECO:0000313" key="2">
    <source>
        <dbReference type="EMBL" id="CBG40140.1"/>
    </source>
</evidence>
<proteinExistence type="predicted"/>
<dbReference type="KEGG" id="hms:HMU08830"/>
<protein>
    <submittedName>
        <fullName evidence="2">Uncharacterized protein</fullName>
    </submittedName>
</protein>
<keyword evidence="1" id="KW-1133">Transmembrane helix</keyword>
<feature type="transmembrane region" description="Helical" evidence="1">
    <location>
        <begin position="6"/>
        <end position="28"/>
    </location>
</feature>
<evidence type="ECO:0000313" key="3">
    <source>
        <dbReference type="Proteomes" id="UP000001522"/>
    </source>
</evidence>
<reference evidence="2 3" key="1">
    <citation type="journal article" date="2010" name="BMC Genomics">
        <title>Comparative genomics and proteomics of Helicobacter mustelae, an ulcerogenic and carcinogenic gastric pathogen.</title>
        <authorList>
            <person name="O'Toole P.W."/>
            <person name="Snelling W.J."/>
            <person name="Canchaya C."/>
            <person name="Forde B.M."/>
            <person name="Hardie K.R."/>
            <person name="Josenhans C."/>
            <person name="Graham R.L.J."/>
            <person name="McMullan G."/>
            <person name="Parkhill J."/>
            <person name="Belda E."/>
            <person name="Bentley S.D."/>
        </authorList>
    </citation>
    <scope>NUCLEOTIDE SEQUENCE [LARGE SCALE GENOMIC DNA]</scope>
    <source>
        <strain evidence="3">ATCC 43772 / LMG 18044 / NCTC 12198 / 12198</strain>
    </source>
</reference>
<keyword evidence="3" id="KW-1185">Reference proteome</keyword>
<dbReference type="RefSeq" id="WP_013023214.1">
    <property type="nucleotide sequence ID" value="NC_013949.1"/>
</dbReference>
<keyword evidence="1" id="KW-0472">Membrane</keyword>
<organism evidence="2 3">
    <name type="scientific">Helicobacter mustelae (strain ATCC 43772 / CCUG 25715 / CIP 103759 / LMG 18044 / NCTC 12198 / R85-136P)</name>
    <name type="common">Campylobacter mustelae</name>
    <dbReference type="NCBI Taxonomy" id="679897"/>
    <lineage>
        <taxon>Bacteria</taxon>
        <taxon>Pseudomonadati</taxon>
        <taxon>Campylobacterota</taxon>
        <taxon>Epsilonproteobacteria</taxon>
        <taxon>Campylobacterales</taxon>
        <taxon>Helicobacteraceae</taxon>
        <taxon>Helicobacter</taxon>
    </lineage>
</organism>
<dbReference type="AlphaFoldDB" id="D3UI17"/>
<name>D3UI17_HELM1</name>
<sequence>MQGRKIAKIILGIGALICVGLFVFFYIISNKVKKELQAQVNSTISAFNQDGIAQITFDPFVCKGFFSYECKSQRLELSTLWGQKITEVRDIRFGFKNITPKSIDETLHLSTPNFFGDIYEAEDLGGVEVNYEGSESIKDAKIGEILNDWKLSFDLLAASLKLQGKRRNQDPKWANQNIIQIEMASMRNLGAKLLNAGQDLAYQELELQIDSKGLENFAYTFLQKRGMEMSKQEYEEQVRMTAVQLKSTIQEDPQLSSWKDALTQAIDGAAELLLGEAKSLKLKLRSKDGGYVNLKNFTQQYSLDTLRSLSKVFNLSTEVKK</sequence>
<gene>
    <name evidence="2" type="ordered locus">HMU08830</name>
</gene>
<dbReference type="Proteomes" id="UP000001522">
    <property type="component" value="Chromosome"/>
</dbReference>
<dbReference type="STRING" id="679897.HMU08830"/>
<accession>D3UI17</accession>
<dbReference type="EMBL" id="FN555004">
    <property type="protein sequence ID" value="CBG40140.1"/>
    <property type="molecule type" value="Genomic_DNA"/>
</dbReference>
<keyword evidence="1" id="KW-0812">Transmembrane</keyword>
<evidence type="ECO:0000256" key="1">
    <source>
        <dbReference type="SAM" id="Phobius"/>
    </source>
</evidence>
<dbReference type="HOGENOM" id="CLU_865365_0_0_7"/>